<keyword evidence="2" id="KW-1185">Reference proteome</keyword>
<name>A0A1E4RID4_9ASCO</name>
<dbReference type="AlphaFoldDB" id="A0A1E4RID4"/>
<dbReference type="InterPro" id="IPR010684">
    <property type="entry name" value="RNA_pol_II_trans_fac_SIII_A"/>
</dbReference>
<dbReference type="GO" id="GO:0070449">
    <property type="term" value="C:elongin complex"/>
    <property type="evidence" value="ECO:0007669"/>
    <property type="project" value="InterPro"/>
</dbReference>
<organism evidence="1 2">
    <name type="scientific">Hyphopichia burtonii NRRL Y-1933</name>
    <dbReference type="NCBI Taxonomy" id="984485"/>
    <lineage>
        <taxon>Eukaryota</taxon>
        <taxon>Fungi</taxon>
        <taxon>Dikarya</taxon>
        <taxon>Ascomycota</taxon>
        <taxon>Saccharomycotina</taxon>
        <taxon>Pichiomycetes</taxon>
        <taxon>Debaryomycetaceae</taxon>
        <taxon>Hyphopichia</taxon>
    </lineage>
</organism>
<dbReference type="Proteomes" id="UP000095085">
    <property type="component" value="Unassembled WGS sequence"/>
</dbReference>
<evidence type="ECO:0008006" key="3">
    <source>
        <dbReference type="Google" id="ProtNLM"/>
    </source>
</evidence>
<gene>
    <name evidence="1" type="ORF">HYPBUDRAFT_96227</name>
</gene>
<dbReference type="OrthoDB" id="21513at2759"/>
<dbReference type="GO" id="GO:0006368">
    <property type="term" value="P:transcription elongation by RNA polymerase II"/>
    <property type="evidence" value="ECO:0007669"/>
    <property type="project" value="InterPro"/>
</dbReference>
<proteinExistence type="predicted"/>
<dbReference type="GeneID" id="30998517"/>
<protein>
    <recommendedName>
        <fullName evidence="3">Elongin-A</fullName>
    </recommendedName>
</protein>
<evidence type="ECO:0000313" key="1">
    <source>
        <dbReference type="EMBL" id="ODV67013.1"/>
    </source>
</evidence>
<dbReference type="RefSeq" id="XP_020076080.1">
    <property type="nucleotide sequence ID" value="XM_020223968.1"/>
</dbReference>
<dbReference type="Gene3D" id="6.10.250.3180">
    <property type="match status" value="1"/>
</dbReference>
<reference evidence="2" key="1">
    <citation type="submission" date="2016-05" db="EMBL/GenBank/DDBJ databases">
        <title>Comparative genomics of biotechnologically important yeasts.</title>
        <authorList>
            <consortium name="DOE Joint Genome Institute"/>
            <person name="Riley R."/>
            <person name="Haridas S."/>
            <person name="Wolfe K.H."/>
            <person name="Lopes M.R."/>
            <person name="Hittinger C.T."/>
            <person name="Goker M."/>
            <person name="Salamov A."/>
            <person name="Wisecaver J."/>
            <person name="Long T.M."/>
            <person name="Aerts A.L."/>
            <person name="Barry K."/>
            <person name="Choi C."/>
            <person name="Clum A."/>
            <person name="Coughlan A.Y."/>
            <person name="Deshpande S."/>
            <person name="Douglass A.P."/>
            <person name="Hanson S.J."/>
            <person name="Klenk H.-P."/>
            <person name="Labutti K."/>
            <person name="Lapidus A."/>
            <person name="Lindquist E."/>
            <person name="Lipzen A."/>
            <person name="Meier-Kolthoff J.P."/>
            <person name="Ohm R.A."/>
            <person name="Otillar R.P."/>
            <person name="Pangilinan J."/>
            <person name="Peng Y."/>
            <person name="Rokas A."/>
            <person name="Rosa C.A."/>
            <person name="Scheuner C."/>
            <person name="Sibirny A.A."/>
            <person name="Slot J.C."/>
            <person name="Stielow J.B."/>
            <person name="Sun H."/>
            <person name="Kurtzman C.P."/>
            <person name="Blackwell M."/>
            <person name="Grigoriev I.V."/>
            <person name="Jeffries T.W."/>
        </authorList>
    </citation>
    <scope>NUCLEOTIDE SEQUENCE [LARGE SCALE GENOMIC DNA]</scope>
    <source>
        <strain evidence="2">NRRL Y-1933</strain>
    </source>
</reference>
<feature type="non-terminal residue" evidence="1">
    <location>
        <position position="202"/>
    </location>
</feature>
<accession>A0A1E4RID4</accession>
<dbReference type="PANTHER" id="PTHR15141">
    <property type="entry name" value="TRANSCRIPTION ELONGATION FACTOR B POLYPEPTIDE 3"/>
    <property type="match status" value="1"/>
</dbReference>
<dbReference type="EMBL" id="KV454541">
    <property type="protein sequence ID" value="ODV67013.1"/>
    <property type="molecule type" value="Genomic_DNA"/>
</dbReference>
<evidence type="ECO:0000313" key="2">
    <source>
        <dbReference type="Proteomes" id="UP000095085"/>
    </source>
</evidence>
<sequence>SDVSSDKYRSRLPTLVEIATKKCIQNVSRLSDVGTTPFHLVKPILKKMNAKQLDLVEVTSPTIIPESDCLWIELIGKDFPDRPLYDKATSINNTIMPNKSLYFKYSKDRDNFRKDSAERLRNITEKLKLQKLANSIVSVPELLKDPTVRRNRVPSGFSRQYSNPQKNSILNKAKRDIQHRSIMFKNSNQPINKRYDPYDAFK</sequence>
<feature type="non-terminal residue" evidence="1">
    <location>
        <position position="1"/>
    </location>
</feature>
<dbReference type="PANTHER" id="PTHR15141:SF76">
    <property type="entry name" value="TRANSCRIPTION ELONGATION FACTOR B POLYPEPTIDE 3"/>
    <property type="match status" value="1"/>
</dbReference>
<dbReference type="Pfam" id="PF06881">
    <property type="entry name" value="Elongin_A"/>
    <property type="match status" value="1"/>
</dbReference>
<dbReference type="STRING" id="984485.A0A1E4RID4"/>
<dbReference type="InterPro" id="IPR051870">
    <property type="entry name" value="Elongin-A_domain"/>
</dbReference>